<name>A0A4R0RIR0_9APHY</name>
<dbReference type="Pfam" id="PF00646">
    <property type="entry name" value="F-box"/>
    <property type="match status" value="1"/>
</dbReference>
<feature type="region of interest" description="Disordered" evidence="1">
    <location>
        <begin position="310"/>
        <end position="333"/>
    </location>
</feature>
<comment type="caution">
    <text evidence="3">The sequence shown here is derived from an EMBL/GenBank/DDBJ whole genome shotgun (WGS) entry which is preliminary data.</text>
</comment>
<dbReference type="EMBL" id="RWJN01000212">
    <property type="protein sequence ID" value="TCD64829.1"/>
    <property type="molecule type" value="Genomic_DNA"/>
</dbReference>
<dbReference type="Proteomes" id="UP000292702">
    <property type="component" value="Unassembled WGS sequence"/>
</dbReference>
<gene>
    <name evidence="3" type="ORF">EIP91_003577</name>
</gene>
<evidence type="ECO:0000259" key="2">
    <source>
        <dbReference type="PROSITE" id="PS50181"/>
    </source>
</evidence>
<proteinExistence type="predicted"/>
<dbReference type="AlphaFoldDB" id="A0A4R0RIR0"/>
<reference evidence="3 4" key="1">
    <citation type="submission" date="2018-11" db="EMBL/GenBank/DDBJ databases">
        <title>Genome assembly of Steccherinum ochraceum LE-BIN_3174, the white-rot fungus of the Steccherinaceae family (The Residual Polyporoid clade, Polyporales, Basidiomycota).</title>
        <authorList>
            <person name="Fedorova T.V."/>
            <person name="Glazunova O.A."/>
            <person name="Landesman E.O."/>
            <person name="Moiseenko K.V."/>
            <person name="Psurtseva N.V."/>
            <person name="Savinova O.S."/>
            <person name="Shakhova N.V."/>
            <person name="Tyazhelova T.V."/>
            <person name="Vasina D.V."/>
        </authorList>
    </citation>
    <scope>NUCLEOTIDE SEQUENCE [LARGE SCALE GENOMIC DNA]</scope>
    <source>
        <strain evidence="3 4">LE-BIN_3174</strain>
    </source>
</reference>
<dbReference type="PROSITE" id="PS50181">
    <property type="entry name" value="FBOX"/>
    <property type="match status" value="1"/>
</dbReference>
<evidence type="ECO:0000313" key="4">
    <source>
        <dbReference type="Proteomes" id="UP000292702"/>
    </source>
</evidence>
<evidence type="ECO:0000256" key="1">
    <source>
        <dbReference type="SAM" id="MobiDB-lite"/>
    </source>
</evidence>
<keyword evidence="4" id="KW-1185">Reference proteome</keyword>
<feature type="compositionally biased region" description="Low complexity" evidence="1">
    <location>
        <begin position="316"/>
        <end position="333"/>
    </location>
</feature>
<accession>A0A4R0RIR0</accession>
<dbReference type="SUPFAM" id="SSF81383">
    <property type="entry name" value="F-box domain"/>
    <property type="match status" value="1"/>
</dbReference>
<dbReference type="CDD" id="cd09917">
    <property type="entry name" value="F-box_SF"/>
    <property type="match status" value="1"/>
</dbReference>
<dbReference type="STRING" id="92696.A0A4R0RIR0"/>
<evidence type="ECO:0000313" key="3">
    <source>
        <dbReference type="EMBL" id="TCD64829.1"/>
    </source>
</evidence>
<organism evidence="3 4">
    <name type="scientific">Steccherinum ochraceum</name>
    <dbReference type="NCBI Taxonomy" id="92696"/>
    <lineage>
        <taxon>Eukaryota</taxon>
        <taxon>Fungi</taxon>
        <taxon>Dikarya</taxon>
        <taxon>Basidiomycota</taxon>
        <taxon>Agaricomycotina</taxon>
        <taxon>Agaricomycetes</taxon>
        <taxon>Polyporales</taxon>
        <taxon>Steccherinaceae</taxon>
        <taxon>Steccherinum</taxon>
    </lineage>
</organism>
<protein>
    <recommendedName>
        <fullName evidence="2">F-box domain-containing protein</fullName>
    </recommendedName>
</protein>
<sequence>MASFQDLPNEIIEHILLRADVGDIVHFQQISKQCKAIVDSSIALHYKTELEADGLEDGADTSKSVTEKLRILESQREAFDASQFTSCQIFSLPRDTNRLESEWHLSGNLIAWKQLPSQLMVTQIPSALKGIPAKQWLLDGVDWRTVVYFAIDPSQDLLVLLETRGHRWTLNILSLSTGKSHPDVQSSIQETDDETDFGLMNMPSEPLAVFAGYVVVNLKTLRDGAWIKKLTVFDWKTGNVHLKIISGDDFGAAFLSSRYLILAHTLNEYQPALSVVDLSLQRRIDPTAPPSPLADLRPDFVFKLPETHGHNQPTQPHVVSSPRPSSHPSTPFRTGEDARVIIVTWFGAVANCNSDFASTFHSWILLKCIRRAQEDGLPTKIFTWDEWSEGTRLVPAMYDAVDVHQIYGTRYALEADAVGRVSGSEVALYVDDFAQLAARRLHDDYKLDRVRTKNVYHYPKYTFKLAPVLKDGDVEAEMIARRYALTVKLDHELKRQVVTPYLGEDCIVLHVKFDKRFGDPKLYILSF</sequence>
<dbReference type="OrthoDB" id="2788250at2759"/>
<feature type="domain" description="F-box" evidence="2">
    <location>
        <begin position="1"/>
        <end position="49"/>
    </location>
</feature>
<dbReference type="InterPro" id="IPR001810">
    <property type="entry name" value="F-box_dom"/>
</dbReference>
<dbReference type="InterPro" id="IPR036047">
    <property type="entry name" value="F-box-like_dom_sf"/>
</dbReference>